<comment type="catalytic activity">
    <reaction evidence="1">
        <text>Hydrolysis of terminal non-reducing beta-D-galactose residues in beta-D-galactosides.</text>
        <dbReference type="EC" id="3.2.1.23"/>
    </reaction>
</comment>
<evidence type="ECO:0000256" key="5">
    <source>
        <dbReference type="ARBA" id="ARBA00023295"/>
    </source>
</evidence>
<dbReference type="InterPro" id="IPR008979">
    <property type="entry name" value="Galactose-bd-like_sf"/>
</dbReference>
<dbReference type="SUPFAM" id="SSF49785">
    <property type="entry name" value="Galactose-binding domain-like"/>
    <property type="match status" value="1"/>
</dbReference>
<feature type="compositionally biased region" description="Basic and acidic residues" evidence="6">
    <location>
        <begin position="140"/>
        <end position="160"/>
    </location>
</feature>
<feature type="region of interest" description="Disordered" evidence="6">
    <location>
        <begin position="135"/>
        <end position="160"/>
    </location>
</feature>
<dbReference type="GO" id="GO:0005990">
    <property type="term" value="P:lactose catabolic process"/>
    <property type="evidence" value="ECO:0007669"/>
    <property type="project" value="TreeGrafter"/>
</dbReference>
<evidence type="ECO:0000313" key="8">
    <source>
        <dbReference type="EMBL" id="AIA95254.1"/>
    </source>
</evidence>
<dbReference type="Gene3D" id="2.60.120.260">
    <property type="entry name" value="Galactose-binding domain-like"/>
    <property type="match status" value="1"/>
</dbReference>
<evidence type="ECO:0000256" key="1">
    <source>
        <dbReference type="ARBA" id="ARBA00001412"/>
    </source>
</evidence>
<dbReference type="GO" id="GO:0004565">
    <property type="term" value="F:beta-galactosidase activity"/>
    <property type="evidence" value="ECO:0007669"/>
    <property type="project" value="UniProtKB-EC"/>
</dbReference>
<sequence>LLGITRGSRLAHEFDVTENLRTGANRLVVRVHQWSAMSYLEDQDMWWLGGIFRSVSLIETPAGGVGDVFIHADYDHEDGSGTLLVETTNPADVEIPELGIRMAAGESARIGTVSPWTAETPRLYDLVRVHTHGDSALPHRLPDRARRGRYAHRERPTDPA</sequence>
<dbReference type="SUPFAM" id="SSF49303">
    <property type="entry name" value="beta-Galactosidase/glucuronidase domain"/>
    <property type="match status" value="1"/>
</dbReference>
<keyword evidence="4" id="KW-0378">Hydrolase</keyword>
<name>A0A060CJ36_9ACTN</name>
<protein>
    <recommendedName>
        <fullName evidence="3">beta-galactosidase</fullName>
        <ecNumber evidence="3">3.2.1.23</ecNumber>
    </recommendedName>
</protein>
<evidence type="ECO:0000256" key="6">
    <source>
        <dbReference type="SAM" id="MobiDB-lite"/>
    </source>
</evidence>
<dbReference type="Pfam" id="PF02837">
    <property type="entry name" value="Glyco_hydro_2_N"/>
    <property type="match status" value="1"/>
</dbReference>
<dbReference type="InterPro" id="IPR013783">
    <property type="entry name" value="Ig-like_fold"/>
</dbReference>
<dbReference type="InterPro" id="IPR050347">
    <property type="entry name" value="Bact_Beta-galactosidase"/>
</dbReference>
<reference evidence="8" key="1">
    <citation type="journal article" date="2013" name="Environ. Microbiol.">
        <title>Seasonally variable intestinal metagenomes of the red palm weevil (Rhynchophorus ferrugineus).</title>
        <authorList>
            <person name="Jia S."/>
            <person name="Zhang X."/>
            <person name="Zhang G."/>
            <person name="Yin A."/>
            <person name="Zhang S."/>
            <person name="Li F."/>
            <person name="Wang L."/>
            <person name="Zhao D."/>
            <person name="Yun Q."/>
            <person name="Tala"/>
            <person name="Wang J."/>
            <person name="Sun G."/>
            <person name="Baabdullah M."/>
            <person name="Yu X."/>
            <person name="Hu S."/>
            <person name="Al-Mssallem I.S."/>
            <person name="Yu J."/>
        </authorList>
    </citation>
    <scope>NUCLEOTIDE SEQUENCE</scope>
</reference>
<dbReference type="InterPro" id="IPR036156">
    <property type="entry name" value="Beta-gal/glucu_dom_sf"/>
</dbReference>
<feature type="domain" description="Glycosyl hydrolases family 2 sugar binding" evidence="7">
    <location>
        <begin position="3"/>
        <end position="61"/>
    </location>
</feature>
<evidence type="ECO:0000259" key="7">
    <source>
        <dbReference type="Pfam" id="PF02837"/>
    </source>
</evidence>
<proteinExistence type="inferred from homology"/>
<evidence type="ECO:0000256" key="3">
    <source>
        <dbReference type="ARBA" id="ARBA00012756"/>
    </source>
</evidence>
<feature type="non-terminal residue" evidence="8">
    <location>
        <position position="1"/>
    </location>
</feature>
<organism evidence="8">
    <name type="scientific">uncultured Streptomyces sp</name>
    <dbReference type="NCBI Taxonomy" id="174707"/>
    <lineage>
        <taxon>Bacteria</taxon>
        <taxon>Bacillati</taxon>
        <taxon>Actinomycetota</taxon>
        <taxon>Actinomycetes</taxon>
        <taxon>Kitasatosporales</taxon>
        <taxon>Streptomycetaceae</taxon>
        <taxon>Streptomyces</taxon>
        <taxon>environmental samples</taxon>
    </lineage>
</organism>
<comment type="similarity">
    <text evidence="2">Belongs to the glycosyl hydrolase 2 family.</text>
</comment>
<dbReference type="InterPro" id="IPR006104">
    <property type="entry name" value="Glyco_hydro_2_N"/>
</dbReference>
<dbReference type="PANTHER" id="PTHR46323:SF2">
    <property type="entry name" value="BETA-GALACTOSIDASE"/>
    <property type="match status" value="1"/>
</dbReference>
<evidence type="ECO:0000256" key="4">
    <source>
        <dbReference type="ARBA" id="ARBA00022801"/>
    </source>
</evidence>
<dbReference type="Gene3D" id="2.60.40.10">
    <property type="entry name" value="Immunoglobulins"/>
    <property type="match status" value="1"/>
</dbReference>
<dbReference type="GO" id="GO:0009341">
    <property type="term" value="C:beta-galactosidase complex"/>
    <property type="evidence" value="ECO:0007669"/>
    <property type="project" value="TreeGrafter"/>
</dbReference>
<dbReference type="AlphaFoldDB" id="A0A060CJ36"/>
<dbReference type="EC" id="3.2.1.23" evidence="3"/>
<dbReference type="EMBL" id="KF127894">
    <property type="protein sequence ID" value="AIA95254.1"/>
    <property type="molecule type" value="Genomic_DNA"/>
</dbReference>
<accession>A0A060CJ36</accession>
<evidence type="ECO:0000256" key="2">
    <source>
        <dbReference type="ARBA" id="ARBA00007401"/>
    </source>
</evidence>
<dbReference type="PANTHER" id="PTHR46323">
    <property type="entry name" value="BETA-GALACTOSIDASE"/>
    <property type="match status" value="1"/>
</dbReference>
<keyword evidence="5" id="KW-0326">Glycosidase</keyword>